<gene>
    <name evidence="2" type="ORF">Enr10x_29950</name>
</gene>
<dbReference type="AlphaFoldDB" id="A0A517Q7R7"/>
<evidence type="ECO:0008006" key="4">
    <source>
        <dbReference type="Google" id="ProtNLM"/>
    </source>
</evidence>
<evidence type="ECO:0000256" key="1">
    <source>
        <dbReference type="SAM" id="Phobius"/>
    </source>
</evidence>
<evidence type="ECO:0000313" key="2">
    <source>
        <dbReference type="EMBL" id="QDT27677.1"/>
    </source>
</evidence>
<keyword evidence="1" id="KW-0472">Membrane</keyword>
<protein>
    <recommendedName>
        <fullName evidence="4">Mg(2+) transport ATPase</fullName>
    </recommendedName>
</protein>
<dbReference type="InterPro" id="IPR032531">
    <property type="entry name" value="DUF4956"/>
</dbReference>
<feature type="transmembrane region" description="Helical" evidence="1">
    <location>
        <begin position="49"/>
        <end position="68"/>
    </location>
</feature>
<proteinExistence type="predicted"/>
<keyword evidence="1" id="KW-1133">Transmembrane helix</keyword>
<feature type="transmembrane region" description="Helical" evidence="1">
    <location>
        <begin position="15"/>
        <end position="37"/>
    </location>
</feature>
<dbReference type="Pfam" id="PF16316">
    <property type="entry name" value="DUF4956"/>
    <property type="match status" value="1"/>
</dbReference>
<dbReference type="RefSeq" id="WP_145450291.1">
    <property type="nucleotide sequence ID" value="NZ_CP037421.1"/>
</dbReference>
<dbReference type="Proteomes" id="UP000315647">
    <property type="component" value="Chromosome"/>
</dbReference>
<accession>A0A517Q7R7</accession>
<dbReference type="EMBL" id="CP037421">
    <property type="protein sequence ID" value="QDT27677.1"/>
    <property type="molecule type" value="Genomic_DNA"/>
</dbReference>
<name>A0A517Q7R7_9PLAN</name>
<reference evidence="2 3" key="1">
    <citation type="submission" date="2019-03" db="EMBL/GenBank/DDBJ databases">
        <title>Deep-cultivation of Planctomycetes and their phenomic and genomic characterization uncovers novel biology.</title>
        <authorList>
            <person name="Wiegand S."/>
            <person name="Jogler M."/>
            <person name="Boedeker C."/>
            <person name="Pinto D."/>
            <person name="Vollmers J."/>
            <person name="Rivas-Marin E."/>
            <person name="Kohn T."/>
            <person name="Peeters S.H."/>
            <person name="Heuer A."/>
            <person name="Rast P."/>
            <person name="Oberbeckmann S."/>
            <person name="Bunk B."/>
            <person name="Jeske O."/>
            <person name="Meyerdierks A."/>
            <person name="Storesund J.E."/>
            <person name="Kallscheuer N."/>
            <person name="Luecker S."/>
            <person name="Lage O.M."/>
            <person name="Pohl T."/>
            <person name="Merkel B.J."/>
            <person name="Hornburger P."/>
            <person name="Mueller R.-W."/>
            <person name="Bruemmer F."/>
            <person name="Labrenz M."/>
            <person name="Spormann A.M."/>
            <person name="Op den Camp H."/>
            <person name="Overmann J."/>
            <person name="Amann R."/>
            <person name="Jetten M.S.M."/>
            <person name="Mascher T."/>
            <person name="Medema M.H."/>
            <person name="Devos D.P."/>
            <person name="Kaster A.-K."/>
            <person name="Ovreas L."/>
            <person name="Rohde M."/>
            <person name="Galperin M.Y."/>
            <person name="Jogler C."/>
        </authorList>
    </citation>
    <scope>NUCLEOTIDE SEQUENCE [LARGE SCALE GENOMIC DNA]</scope>
    <source>
        <strain evidence="2 3">Enr10</strain>
    </source>
</reference>
<organism evidence="2 3">
    <name type="scientific">Gimesia panareensis</name>
    <dbReference type="NCBI Taxonomy" id="2527978"/>
    <lineage>
        <taxon>Bacteria</taxon>
        <taxon>Pseudomonadati</taxon>
        <taxon>Planctomycetota</taxon>
        <taxon>Planctomycetia</taxon>
        <taxon>Planctomycetales</taxon>
        <taxon>Planctomycetaceae</taxon>
        <taxon>Gimesia</taxon>
    </lineage>
</organism>
<sequence length="225" mass="24697">MTDWFTQVTSSSEPAFGTIMVNLLLSWAAGCGVAYLARKHQKTVADETLSVTLVLMCVLIAMATQIIGENVARAFSLVGALSIVRFRTAMQTTQDVAFVLFAVVVGMAIGAGQYLVASLGFVVIGAATHFQPHWSTVHPAELKQHACIMHLRLQVALGADQIWNEILNELCEEYENTGAETTRKGSAFALEYDVILRDNVTADDVILRLGRLEQIESVQIKRTRR</sequence>
<evidence type="ECO:0000313" key="3">
    <source>
        <dbReference type="Proteomes" id="UP000315647"/>
    </source>
</evidence>
<keyword evidence="1" id="KW-0812">Transmembrane</keyword>
<feature type="transmembrane region" description="Helical" evidence="1">
    <location>
        <begin position="96"/>
        <end position="124"/>
    </location>
</feature>
<keyword evidence="3" id="KW-1185">Reference proteome</keyword>